<dbReference type="SMART" id="SM00507">
    <property type="entry name" value="HNHc"/>
    <property type="match status" value="1"/>
</dbReference>
<proteinExistence type="predicted"/>
<organism evidence="2 3">
    <name type="scientific">Serratia marcescens</name>
    <dbReference type="NCBI Taxonomy" id="615"/>
    <lineage>
        <taxon>Bacteria</taxon>
        <taxon>Pseudomonadati</taxon>
        <taxon>Pseudomonadota</taxon>
        <taxon>Gammaproteobacteria</taxon>
        <taxon>Enterobacterales</taxon>
        <taxon>Yersiniaceae</taxon>
        <taxon>Serratia</taxon>
    </lineage>
</organism>
<feature type="domain" description="HNH nuclease" evidence="1">
    <location>
        <begin position="249"/>
        <end position="298"/>
    </location>
</feature>
<gene>
    <name evidence="2" type="ORF">SJ435_22805</name>
</gene>
<evidence type="ECO:0000259" key="1">
    <source>
        <dbReference type="SMART" id="SM00507"/>
    </source>
</evidence>
<dbReference type="CDD" id="cd00085">
    <property type="entry name" value="HNHc"/>
    <property type="match status" value="1"/>
</dbReference>
<comment type="caution">
    <text evidence="2">The sequence shown here is derived from an EMBL/GenBank/DDBJ whole genome shotgun (WGS) entry which is preliminary data.</text>
</comment>
<dbReference type="Proteomes" id="UP001275057">
    <property type="component" value="Unassembled WGS sequence"/>
</dbReference>
<dbReference type="InterPro" id="IPR003615">
    <property type="entry name" value="HNH_nuc"/>
</dbReference>
<reference evidence="2 3" key="1">
    <citation type="submission" date="2023-11" db="EMBL/GenBank/DDBJ databases">
        <title>Detection of rare carbapenemases in Enterobacterales - comparison of two colorimetric and two CIM-based carbapenemase assays.</title>
        <authorList>
            <person name="Schaffarczyk L."/>
            <person name="Noster J."/>
            <person name="Stelzer Y."/>
            <person name="Sattler J."/>
            <person name="Gatermann S."/>
            <person name="Hamprecht A."/>
        </authorList>
    </citation>
    <scope>NUCLEOTIDE SEQUENCE [LARGE SCALE GENOMIC DNA]</scope>
    <source>
        <strain evidence="2 3">CIM-Carb-136</strain>
    </source>
</reference>
<dbReference type="EMBL" id="JAXABG010000021">
    <property type="protein sequence ID" value="MDX7085222.1"/>
    <property type="molecule type" value="Genomic_DNA"/>
</dbReference>
<evidence type="ECO:0000313" key="2">
    <source>
        <dbReference type="EMBL" id="MDX7085222.1"/>
    </source>
</evidence>
<dbReference type="AlphaFoldDB" id="A0ABD5IM98"/>
<sequence length="332" mass="37947">MRGLIKGIVIRELGQVILKPDAELLPMFGDRVLVATVPTEFRDLPSGALPAVKQQLASDPRFRPFFQHERVLAVAGGINSLESWLDRRNECQWKCAEDDYHDKNMETMRYGTDAIRLCWHHSHMYRDKTMDELSATAEQNIADFVVYRARVHFMFEESHQLTLPELCWWAWVNEVIDLLPENVAAASLRIKPTTIPSGTRKEADITPSLAPSQMIAEIAKKAAKVLVIDPEPPKSFLKLPKRERWTSEKFTKWVKSQPCACCGGSSDDPHHIIGHGQGGMATKAHDFFTIPLCRKHHDELHRDLSRWEEEYGSQIEVWFRFIDYSLSVGAIS</sequence>
<name>A0ABD5IM98_SERMA</name>
<protein>
    <submittedName>
        <fullName evidence="2">DUF968 domain-containing protein</fullName>
    </submittedName>
</protein>
<dbReference type="RefSeq" id="WP_319857757.1">
    <property type="nucleotide sequence ID" value="NZ_JAXABG010000021.1"/>
</dbReference>
<evidence type="ECO:0000313" key="3">
    <source>
        <dbReference type="Proteomes" id="UP001275057"/>
    </source>
</evidence>
<dbReference type="Pfam" id="PF06147">
    <property type="entry name" value="DUF968"/>
    <property type="match status" value="1"/>
</dbReference>
<accession>A0ABD5IM98</accession>
<dbReference type="InterPro" id="IPR010373">
    <property type="entry name" value="DUF968"/>
</dbReference>